<dbReference type="InParanoid" id="A0A1Z5RM35"/>
<dbReference type="Gramene" id="OQU84810">
    <property type="protein sequence ID" value="OQU84810"/>
    <property type="gene ID" value="SORBI_3004G127350"/>
</dbReference>
<dbReference type="Proteomes" id="UP000000768">
    <property type="component" value="Chromosome 4"/>
</dbReference>
<reference evidence="2 3" key="1">
    <citation type="journal article" date="2009" name="Nature">
        <title>The Sorghum bicolor genome and the diversification of grasses.</title>
        <authorList>
            <person name="Paterson A.H."/>
            <person name="Bowers J.E."/>
            <person name="Bruggmann R."/>
            <person name="Dubchak I."/>
            <person name="Grimwood J."/>
            <person name="Gundlach H."/>
            <person name="Haberer G."/>
            <person name="Hellsten U."/>
            <person name="Mitros T."/>
            <person name="Poliakov A."/>
            <person name="Schmutz J."/>
            <person name="Spannagl M."/>
            <person name="Tang H."/>
            <person name="Wang X."/>
            <person name="Wicker T."/>
            <person name="Bharti A.K."/>
            <person name="Chapman J."/>
            <person name="Feltus F.A."/>
            <person name="Gowik U."/>
            <person name="Grigoriev I.V."/>
            <person name="Lyons E."/>
            <person name="Maher C.A."/>
            <person name="Martis M."/>
            <person name="Narechania A."/>
            <person name="Otillar R.P."/>
            <person name="Penning B.W."/>
            <person name="Salamov A.A."/>
            <person name="Wang Y."/>
            <person name="Zhang L."/>
            <person name="Carpita N.C."/>
            <person name="Freeling M."/>
            <person name="Gingle A.R."/>
            <person name="Hash C.T."/>
            <person name="Keller B."/>
            <person name="Klein P."/>
            <person name="Kresovich S."/>
            <person name="McCann M.C."/>
            <person name="Ming R."/>
            <person name="Peterson D.G."/>
            <person name="Mehboob-ur-Rahman"/>
            <person name="Ware D."/>
            <person name="Westhoff P."/>
            <person name="Mayer K.F."/>
            <person name="Messing J."/>
            <person name="Rokhsar D.S."/>
        </authorList>
    </citation>
    <scope>NUCLEOTIDE SEQUENCE [LARGE SCALE GENOMIC DNA]</scope>
    <source>
        <strain evidence="3">cv. BTx623</strain>
    </source>
</reference>
<name>A0A1Z5RM35_SORBI</name>
<feature type="region of interest" description="Disordered" evidence="1">
    <location>
        <begin position="198"/>
        <end position="222"/>
    </location>
</feature>
<keyword evidence="3" id="KW-1185">Reference proteome</keyword>
<gene>
    <name evidence="2" type="ORF">SORBI_3004G127350</name>
</gene>
<dbReference type="AlphaFoldDB" id="A0A1Z5RM35"/>
<feature type="region of interest" description="Disordered" evidence="1">
    <location>
        <begin position="305"/>
        <end position="361"/>
    </location>
</feature>
<evidence type="ECO:0000256" key="1">
    <source>
        <dbReference type="SAM" id="MobiDB-lite"/>
    </source>
</evidence>
<feature type="compositionally biased region" description="Basic and acidic residues" evidence="1">
    <location>
        <begin position="36"/>
        <end position="47"/>
    </location>
</feature>
<proteinExistence type="predicted"/>
<evidence type="ECO:0000313" key="3">
    <source>
        <dbReference type="Proteomes" id="UP000000768"/>
    </source>
</evidence>
<organism evidence="2 3">
    <name type="scientific">Sorghum bicolor</name>
    <name type="common">Sorghum</name>
    <name type="synonym">Sorghum vulgare</name>
    <dbReference type="NCBI Taxonomy" id="4558"/>
    <lineage>
        <taxon>Eukaryota</taxon>
        <taxon>Viridiplantae</taxon>
        <taxon>Streptophyta</taxon>
        <taxon>Embryophyta</taxon>
        <taxon>Tracheophyta</taxon>
        <taxon>Spermatophyta</taxon>
        <taxon>Magnoliopsida</taxon>
        <taxon>Liliopsida</taxon>
        <taxon>Poales</taxon>
        <taxon>Poaceae</taxon>
        <taxon>PACMAD clade</taxon>
        <taxon>Panicoideae</taxon>
        <taxon>Andropogonodae</taxon>
        <taxon>Andropogoneae</taxon>
        <taxon>Sorghinae</taxon>
        <taxon>Sorghum</taxon>
    </lineage>
</organism>
<sequence>MVDGGGRASAVWIDSWWTRAARRSCRGGPDGGAVNRRADGGRLEAESHKQVRTAAATCDDAGEAPLQEWTAKQRCRAGSAEGVAGRWTRAKEQPSGCRGPSAAFSLPLPSPALAVNDLCGRFPVLRGYLGGDAIDFRGATLLLAPFPRDRQPVRRRKGRIAVVGHKRPSSIGAATAGGRKMRGELGFRLCCDEMGTEEGRSKERRAKRRMEPEVCRGQQSLRDKGRLATSRWGQLVGATGRATPRAGSSSCSSRSLLTGQLTVRLARPHRVGAGRRAIGKGRRAHAVGKEACERWEKACGRPKLRQDEQAVASGASVCGRRGREGKNSKGGIVADWPRGGAGTPDAEERSRRSGSAGTPAT</sequence>
<reference evidence="3" key="2">
    <citation type="journal article" date="2018" name="Plant J.">
        <title>The Sorghum bicolor reference genome: improved assembly, gene annotations, a transcriptome atlas, and signatures of genome organization.</title>
        <authorList>
            <person name="McCormick R.F."/>
            <person name="Truong S.K."/>
            <person name="Sreedasyam A."/>
            <person name="Jenkins J."/>
            <person name="Shu S."/>
            <person name="Sims D."/>
            <person name="Kennedy M."/>
            <person name="Amirebrahimi M."/>
            <person name="Weers B.D."/>
            <person name="McKinley B."/>
            <person name="Mattison A."/>
            <person name="Morishige D.T."/>
            <person name="Grimwood J."/>
            <person name="Schmutz J."/>
            <person name="Mullet J.E."/>
        </authorList>
    </citation>
    <scope>NUCLEOTIDE SEQUENCE [LARGE SCALE GENOMIC DNA]</scope>
    <source>
        <strain evidence="3">cv. BTx623</strain>
    </source>
</reference>
<dbReference type="EMBL" id="CM000763">
    <property type="protein sequence ID" value="OQU84810.1"/>
    <property type="molecule type" value="Genomic_DNA"/>
</dbReference>
<protein>
    <submittedName>
        <fullName evidence="2">Uncharacterized protein</fullName>
    </submittedName>
</protein>
<evidence type="ECO:0000313" key="2">
    <source>
        <dbReference type="EMBL" id="OQU84810.1"/>
    </source>
</evidence>
<accession>A0A1Z5RM35</accession>
<feature type="region of interest" description="Disordered" evidence="1">
    <location>
        <begin position="24"/>
        <end position="47"/>
    </location>
</feature>